<keyword evidence="7" id="KW-0539">Nucleus</keyword>
<dbReference type="KEGG" id="smo:SELMODRAFT_34203"/>
<proteinExistence type="inferred from homology"/>
<dbReference type="PANTHER" id="PTHR22930:SF85">
    <property type="entry name" value="GH03217P-RELATED"/>
    <property type="match status" value="1"/>
</dbReference>
<evidence type="ECO:0000259" key="8">
    <source>
        <dbReference type="Pfam" id="PF13359"/>
    </source>
</evidence>
<evidence type="ECO:0000256" key="1">
    <source>
        <dbReference type="ARBA" id="ARBA00001968"/>
    </source>
</evidence>
<dbReference type="HOGENOM" id="CLU_018552_7_1_1"/>
<feature type="non-terminal residue" evidence="9">
    <location>
        <position position="1"/>
    </location>
</feature>
<comment type="similarity">
    <text evidence="3">Belongs to the HARBI1 family.</text>
</comment>
<evidence type="ECO:0000256" key="3">
    <source>
        <dbReference type="ARBA" id="ARBA00006958"/>
    </source>
</evidence>
<dbReference type="AlphaFoldDB" id="D8QR80"/>
<comment type="cofactor">
    <cofactor evidence="1">
        <name>a divalent metal cation</name>
        <dbReference type="ChEBI" id="CHEBI:60240"/>
    </cofactor>
</comment>
<dbReference type="Proteomes" id="UP000001514">
    <property type="component" value="Unassembled WGS sequence"/>
</dbReference>
<keyword evidence="5" id="KW-0479">Metal-binding</keyword>
<sequence>DPQRFREVFWVLVSTFTFLCDELAPKLVKRPPPSLAEIPGRHLPVSKQVAIALKHLASGDIWQTIDDAFGVASCTTQACLHRFRYALLEHEGLMIHWPDEEGMKERLCGFPNCCGAMDCTHIAIELLGSEDAMDWYARAKKYYSMVVQDVVDSKTSFLDITTGIAGSVPD</sequence>
<feature type="domain" description="DDE Tnp4" evidence="8">
    <location>
        <begin position="117"/>
        <end position="170"/>
    </location>
</feature>
<dbReference type="InterPro" id="IPR027806">
    <property type="entry name" value="HARBI1_dom"/>
</dbReference>
<dbReference type="GO" id="GO:0046872">
    <property type="term" value="F:metal ion binding"/>
    <property type="evidence" value="ECO:0007669"/>
    <property type="project" value="UniProtKB-KW"/>
</dbReference>
<dbReference type="PANTHER" id="PTHR22930">
    <property type="match status" value="1"/>
</dbReference>
<evidence type="ECO:0000313" key="9">
    <source>
        <dbReference type="EMBL" id="EFJ38570.1"/>
    </source>
</evidence>
<protein>
    <recommendedName>
        <fullName evidence="8">DDE Tnp4 domain-containing protein</fullName>
    </recommendedName>
</protein>
<dbReference type="GO" id="GO:0004518">
    <property type="term" value="F:nuclease activity"/>
    <property type="evidence" value="ECO:0007669"/>
    <property type="project" value="UniProtKB-KW"/>
</dbReference>
<evidence type="ECO:0000256" key="5">
    <source>
        <dbReference type="ARBA" id="ARBA00022723"/>
    </source>
</evidence>
<dbReference type="EMBL" id="GL377565">
    <property type="protein sequence ID" value="EFJ38570.1"/>
    <property type="molecule type" value="Genomic_DNA"/>
</dbReference>
<evidence type="ECO:0000256" key="7">
    <source>
        <dbReference type="ARBA" id="ARBA00023242"/>
    </source>
</evidence>
<dbReference type="Pfam" id="PF13359">
    <property type="entry name" value="DDE_Tnp_4"/>
    <property type="match status" value="1"/>
</dbReference>
<name>D8QR80_SELML</name>
<gene>
    <name evidence="9" type="ORF">SELMODRAFT_34203</name>
</gene>
<comment type="subcellular location">
    <subcellularLocation>
        <location evidence="2">Nucleus</location>
    </subcellularLocation>
</comment>
<keyword evidence="10" id="KW-1185">Reference proteome</keyword>
<accession>D8QR80</accession>
<reference evidence="9 10" key="1">
    <citation type="journal article" date="2011" name="Science">
        <title>The Selaginella genome identifies genetic changes associated with the evolution of vascular plants.</title>
        <authorList>
            <person name="Banks J.A."/>
            <person name="Nishiyama T."/>
            <person name="Hasebe M."/>
            <person name="Bowman J.L."/>
            <person name="Gribskov M."/>
            <person name="dePamphilis C."/>
            <person name="Albert V.A."/>
            <person name="Aono N."/>
            <person name="Aoyama T."/>
            <person name="Ambrose B.A."/>
            <person name="Ashton N.W."/>
            <person name="Axtell M.J."/>
            <person name="Barker E."/>
            <person name="Barker M.S."/>
            <person name="Bennetzen J.L."/>
            <person name="Bonawitz N.D."/>
            <person name="Chapple C."/>
            <person name="Cheng C."/>
            <person name="Correa L.G."/>
            <person name="Dacre M."/>
            <person name="DeBarry J."/>
            <person name="Dreyer I."/>
            <person name="Elias M."/>
            <person name="Engstrom E.M."/>
            <person name="Estelle M."/>
            <person name="Feng L."/>
            <person name="Finet C."/>
            <person name="Floyd S.K."/>
            <person name="Frommer W.B."/>
            <person name="Fujita T."/>
            <person name="Gramzow L."/>
            <person name="Gutensohn M."/>
            <person name="Harholt J."/>
            <person name="Hattori M."/>
            <person name="Heyl A."/>
            <person name="Hirai T."/>
            <person name="Hiwatashi Y."/>
            <person name="Ishikawa M."/>
            <person name="Iwata M."/>
            <person name="Karol K.G."/>
            <person name="Koehler B."/>
            <person name="Kolukisaoglu U."/>
            <person name="Kubo M."/>
            <person name="Kurata T."/>
            <person name="Lalonde S."/>
            <person name="Li K."/>
            <person name="Li Y."/>
            <person name="Litt A."/>
            <person name="Lyons E."/>
            <person name="Manning G."/>
            <person name="Maruyama T."/>
            <person name="Michael T.P."/>
            <person name="Mikami K."/>
            <person name="Miyazaki S."/>
            <person name="Morinaga S."/>
            <person name="Murata T."/>
            <person name="Mueller-Roeber B."/>
            <person name="Nelson D.R."/>
            <person name="Obara M."/>
            <person name="Oguri Y."/>
            <person name="Olmstead R.G."/>
            <person name="Onodera N."/>
            <person name="Petersen B.L."/>
            <person name="Pils B."/>
            <person name="Prigge M."/>
            <person name="Rensing S.A."/>
            <person name="Riano-Pachon D.M."/>
            <person name="Roberts A.W."/>
            <person name="Sato Y."/>
            <person name="Scheller H.V."/>
            <person name="Schulz B."/>
            <person name="Schulz C."/>
            <person name="Shakirov E.V."/>
            <person name="Shibagaki N."/>
            <person name="Shinohara N."/>
            <person name="Shippen D.E."/>
            <person name="Soerensen I."/>
            <person name="Sotooka R."/>
            <person name="Sugimoto N."/>
            <person name="Sugita M."/>
            <person name="Sumikawa N."/>
            <person name="Tanurdzic M."/>
            <person name="Theissen G."/>
            <person name="Ulvskov P."/>
            <person name="Wakazuki S."/>
            <person name="Weng J.K."/>
            <person name="Willats W.W."/>
            <person name="Wipf D."/>
            <person name="Wolf P.G."/>
            <person name="Yang L."/>
            <person name="Zimmer A.D."/>
            <person name="Zhu Q."/>
            <person name="Mitros T."/>
            <person name="Hellsten U."/>
            <person name="Loque D."/>
            <person name="Otillar R."/>
            <person name="Salamov A."/>
            <person name="Schmutz J."/>
            <person name="Shapiro H."/>
            <person name="Lindquist E."/>
            <person name="Lucas S."/>
            <person name="Rokhsar D."/>
            <person name="Grigoriev I.V."/>
        </authorList>
    </citation>
    <scope>NUCLEOTIDE SEQUENCE [LARGE SCALE GENOMIC DNA]</scope>
</reference>
<keyword evidence="6" id="KW-0378">Hydrolase</keyword>
<dbReference type="Gramene" id="EFJ38570">
    <property type="protein sequence ID" value="EFJ38570"/>
    <property type="gene ID" value="SELMODRAFT_34203"/>
</dbReference>
<dbReference type="STRING" id="88036.D8QR80"/>
<evidence type="ECO:0000256" key="4">
    <source>
        <dbReference type="ARBA" id="ARBA00022722"/>
    </source>
</evidence>
<dbReference type="InParanoid" id="D8QR80"/>
<evidence type="ECO:0000313" key="10">
    <source>
        <dbReference type="Proteomes" id="UP000001514"/>
    </source>
</evidence>
<evidence type="ECO:0000256" key="6">
    <source>
        <dbReference type="ARBA" id="ARBA00022801"/>
    </source>
</evidence>
<dbReference type="InterPro" id="IPR045249">
    <property type="entry name" value="HARBI1-like"/>
</dbReference>
<dbReference type="eggNOG" id="KOG4585">
    <property type="taxonomic scope" value="Eukaryota"/>
</dbReference>
<keyword evidence="4" id="KW-0540">Nuclease</keyword>
<dbReference type="GO" id="GO:0005634">
    <property type="term" value="C:nucleus"/>
    <property type="evidence" value="ECO:0007669"/>
    <property type="project" value="UniProtKB-SubCell"/>
</dbReference>
<evidence type="ECO:0000256" key="2">
    <source>
        <dbReference type="ARBA" id="ARBA00004123"/>
    </source>
</evidence>
<feature type="non-terminal residue" evidence="9">
    <location>
        <position position="170"/>
    </location>
</feature>
<organism evidence="10">
    <name type="scientific">Selaginella moellendorffii</name>
    <name type="common">Spikemoss</name>
    <dbReference type="NCBI Taxonomy" id="88036"/>
    <lineage>
        <taxon>Eukaryota</taxon>
        <taxon>Viridiplantae</taxon>
        <taxon>Streptophyta</taxon>
        <taxon>Embryophyta</taxon>
        <taxon>Tracheophyta</taxon>
        <taxon>Lycopodiopsida</taxon>
        <taxon>Selaginellales</taxon>
        <taxon>Selaginellaceae</taxon>
        <taxon>Selaginella</taxon>
    </lineage>
</organism>
<dbReference type="GO" id="GO:0016787">
    <property type="term" value="F:hydrolase activity"/>
    <property type="evidence" value="ECO:0007669"/>
    <property type="project" value="UniProtKB-KW"/>
</dbReference>